<dbReference type="SUPFAM" id="SSF49464">
    <property type="entry name" value="Carboxypeptidase regulatory domain-like"/>
    <property type="match status" value="1"/>
</dbReference>
<dbReference type="AlphaFoldDB" id="A0A062UG66"/>
<evidence type="ECO:0000256" key="6">
    <source>
        <dbReference type="ARBA" id="ARBA00023237"/>
    </source>
</evidence>
<dbReference type="OrthoDB" id="9768147at2"/>
<reference evidence="10 11" key="1">
    <citation type="journal article" date="2014" name="Antonie Van Leeuwenhoek">
        <title>Hyphomonas beringensis sp. nov. and Hyphomonas chukchiensis sp. nov., isolated from surface seawater of the Bering Sea and Chukchi Sea.</title>
        <authorList>
            <person name="Li C."/>
            <person name="Lai Q."/>
            <person name="Li G."/>
            <person name="Dong C."/>
            <person name="Wang J."/>
            <person name="Liao Y."/>
            <person name="Shao Z."/>
        </authorList>
    </citation>
    <scope>NUCLEOTIDE SEQUENCE [LARGE SCALE GENOMIC DNA]</scope>
    <source>
        <strain evidence="10 11">BH-BN04-4</strain>
    </source>
</reference>
<evidence type="ECO:0000256" key="4">
    <source>
        <dbReference type="ARBA" id="ARBA00022692"/>
    </source>
</evidence>
<gene>
    <name evidence="10" type="ORF">HY30_01150</name>
</gene>
<feature type="signal peptide" evidence="7">
    <location>
        <begin position="1"/>
        <end position="25"/>
    </location>
</feature>
<evidence type="ECO:0000313" key="11">
    <source>
        <dbReference type="Proteomes" id="UP000027190"/>
    </source>
</evidence>
<dbReference type="Gene3D" id="2.40.170.20">
    <property type="entry name" value="TonB-dependent receptor, beta-barrel domain"/>
    <property type="match status" value="1"/>
</dbReference>
<feature type="domain" description="TonB-dependent receptor plug" evidence="8">
    <location>
        <begin position="153"/>
        <end position="239"/>
    </location>
</feature>
<name>A0A062UG66_9PROT</name>
<dbReference type="Gene3D" id="2.170.130.10">
    <property type="entry name" value="TonB-dependent receptor, plug domain"/>
    <property type="match status" value="1"/>
</dbReference>
<dbReference type="InterPro" id="IPR012910">
    <property type="entry name" value="Plug_dom"/>
</dbReference>
<dbReference type="Pfam" id="PF25183">
    <property type="entry name" value="OMP_b-brl_4"/>
    <property type="match status" value="2"/>
</dbReference>
<dbReference type="eggNOG" id="COG4771">
    <property type="taxonomic scope" value="Bacteria"/>
</dbReference>
<dbReference type="RefSeq" id="WP_155839205.1">
    <property type="nucleotide sequence ID" value="NZ_AWFG01000001.1"/>
</dbReference>
<evidence type="ECO:0000256" key="2">
    <source>
        <dbReference type="ARBA" id="ARBA00022448"/>
    </source>
</evidence>
<organism evidence="10 11">
    <name type="scientific">Hyphomonas chukchiensis</name>
    <dbReference type="NCBI Taxonomy" id="1280947"/>
    <lineage>
        <taxon>Bacteria</taxon>
        <taxon>Pseudomonadati</taxon>
        <taxon>Pseudomonadota</taxon>
        <taxon>Alphaproteobacteria</taxon>
        <taxon>Hyphomonadales</taxon>
        <taxon>Hyphomonadaceae</taxon>
        <taxon>Hyphomonas</taxon>
    </lineage>
</organism>
<feature type="domain" description="TonB-dependent transporter Oar-like beta-barrel" evidence="9">
    <location>
        <begin position="245"/>
        <end position="310"/>
    </location>
</feature>
<dbReference type="EMBL" id="AWFG01000001">
    <property type="protein sequence ID" value="KCZ60973.1"/>
    <property type="molecule type" value="Genomic_DNA"/>
</dbReference>
<proteinExistence type="predicted"/>
<dbReference type="Proteomes" id="UP000027190">
    <property type="component" value="Unassembled WGS sequence"/>
</dbReference>
<accession>A0A062UG66</accession>
<dbReference type="STRING" id="1280947.HY30_01150"/>
<evidence type="ECO:0000256" key="5">
    <source>
        <dbReference type="ARBA" id="ARBA00023136"/>
    </source>
</evidence>
<evidence type="ECO:0000256" key="1">
    <source>
        <dbReference type="ARBA" id="ARBA00004571"/>
    </source>
</evidence>
<comment type="caution">
    <text evidence="10">The sequence shown here is derived from an EMBL/GenBank/DDBJ whole genome shotgun (WGS) entry which is preliminary data.</text>
</comment>
<dbReference type="Pfam" id="PF07715">
    <property type="entry name" value="Plug"/>
    <property type="match status" value="1"/>
</dbReference>
<dbReference type="Gene3D" id="2.60.40.1120">
    <property type="entry name" value="Carboxypeptidase-like, regulatory domain"/>
    <property type="match status" value="1"/>
</dbReference>
<dbReference type="GO" id="GO:0009279">
    <property type="term" value="C:cell outer membrane"/>
    <property type="evidence" value="ECO:0007669"/>
    <property type="project" value="UniProtKB-SubCell"/>
</dbReference>
<protein>
    <submittedName>
        <fullName evidence="10">Uncharacterized protein</fullName>
    </submittedName>
</protein>
<evidence type="ECO:0000313" key="10">
    <source>
        <dbReference type="EMBL" id="KCZ60973.1"/>
    </source>
</evidence>
<dbReference type="PANTHER" id="PTHR30069:SF46">
    <property type="entry name" value="OAR PROTEIN"/>
    <property type="match status" value="1"/>
</dbReference>
<dbReference type="PATRIC" id="fig|1280947.3.peg.225"/>
<dbReference type="InterPro" id="IPR036942">
    <property type="entry name" value="Beta-barrel_TonB_sf"/>
</dbReference>
<dbReference type="PANTHER" id="PTHR30069">
    <property type="entry name" value="TONB-DEPENDENT OUTER MEMBRANE RECEPTOR"/>
    <property type="match status" value="1"/>
</dbReference>
<comment type="subcellular location">
    <subcellularLocation>
        <location evidence="1">Cell outer membrane</location>
        <topology evidence="1">Multi-pass membrane protein</topology>
    </subcellularLocation>
</comment>
<evidence type="ECO:0000259" key="9">
    <source>
        <dbReference type="Pfam" id="PF25183"/>
    </source>
</evidence>
<dbReference type="InterPro" id="IPR008969">
    <property type="entry name" value="CarboxyPept-like_regulatory"/>
</dbReference>
<keyword evidence="5" id="KW-0472">Membrane</keyword>
<feature type="domain" description="TonB-dependent transporter Oar-like beta-barrel" evidence="9">
    <location>
        <begin position="360"/>
        <end position="898"/>
    </location>
</feature>
<keyword evidence="7" id="KW-0732">Signal</keyword>
<keyword evidence="6" id="KW-0998">Cell outer membrane</keyword>
<evidence type="ECO:0000256" key="3">
    <source>
        <dbReference type="ARBA" id="ARBA00022452"/>
    </source>
</evidence>
<dbReference type="GO" id="GO:0015344">
    <property type="term" value="F:siderophore uptake transmembrane transporter activity"/>
    <property type="evidence" value="ECO:0007669"/>
    <property type="project" value="TreeGrafter"/>
</dbReference>
<dbReference type="Pfam" id="PF13620">
    <property type="entry name" value="CarboxypepD_reg"/>
    <property type="match status" value="1"/>
</dbReference>
<dbReference type="InterPro" id="IPR039426">
    <property type="entry name" value="TonB-dep_rcpt-like"/>
</dbReference>
<sequence length="1065" mass="116250">MNWNTFGRGMAVSAIALSVAGIASAQVTTSSMRGQVTNAEGAAVPNATVVITHTPSGTMSAAVTSANGDFSARGLRVGGPYTVEVTGGDFTPVTVTDIYIELDQTYPLNLQVSGERKLETVVVTANQLQTGFSSEGLTTSLGLEALNEVVSIDRDITDAAELDPFASVNVQTGGAKELTIAGANNRFNTLTIDGVALNDRFGLNANGYPTQRSPISFDAIQSLSVESAPFDTEYNGFTGGTINAVTKSGTNEFHGSAFYFKTDDSMAGSKTGDTKVDRTFDEKTYGGTFGGPIIKDKLFFFLSYDKYEEAAALQRGPTGSGAVNIEDVTPSDIAEIQDIMQSVYGFDVGDFGSGVPPVEDEKILGSIDWNISNNQRAKFTYIKTEGASIIEQNGNNFLQGADLAFPSSWYNNSEKVESFIGHLYSDWTPNFSTEIKIAKTTQATGADSLNGAEFFLGSVETSTGTVIAFGPDRFRHGNELDQEFLQYKLKAEYRMGDHTFKGGIEREEVDVDNLFAQNSEGTYAFASIDDLRNQIATDVSYANAITNDENDLRAIWGYNYNSVYVQDSWDIRNDLNLMFGIRYDYYQSEGKIRPNQNFFDRYGYSNTNDIDGLDVVLPRFAFKWDASDDITVRGGLGRFSGGSPGVWISNSYSNDGVINGEVFDSGTINVPNTPDPESGNYIPQNLLDQLANTQPDGSVNALDNTFEIPSTWKANLGVAVNVPGNWLVTADVLYNKLENAPYWYDATCGDAVSASPDGRPVYDCSGAPQAIIVGSVDKGNSLLWAVSASNDWETPIGDFDVFGSYTHADVNDIGMGTSSTATSNYSDTARWSYQNPRTGTSNFEVEHQFKLRLNWEKEFFRGYATQASLFATRRSGQPYTYTFNTNGRSDVFGINESSADDAGATLYVPTGFDDPLFSPDSFGGDLGLQQDFFTYIATSELNEYKGKIAPRNGDNSRWSTLVDLRLQQELPGAMKNHRTKLFLDIENLGNLIDSNAGRVERTRYEYKRQVAAASIVNGQYVYGDPGRDGIWGTGDRDESTFSTSTNSETLNQSFWQIQIGVKYEF</sequence>
<evidence type="ECO:0000256" key="7">
    <source>
        <dbReference type="SAM" id="SignalP"/>
    </source>
</evidence>
<keyword evidence="4" id="KW-0812">Transmembrane</keyword>
<dbReference type="InterPro" id="IPR057601">
    <property type="entry name" value="Oar-like_b-barrel"/>
</dbReference>
<dbReference type="GO" id="GO:0044718">
    <property type="term" value="P:siderophore transmembrane transport"/>
    <property type="evidence" value="ECO:0007669"/>
    <property type="project" value="TreeGrafter"/>
</dbReference>
<evidence type="ECO:0000259" key="8">
    <source>
        <dbReference type="Pfam" id="PF07715"/>
    </source>
</evidence>
<keyword evidence="2" id="KW-0813">Transport</keyword>
<feature type="chain" id="PRO_5001618296" evidence="7">
    <location>
        <begin position="26"/>
        <end position="1065"/>
    </location>
</feature>
<dbReference type="SUPFAM" id="SSF56935">
    <property type="entry name" value="Porins"/>
    <property type="match status" value="1"/>
</dbReference>
<keyword evidence="11" id="KW-1185">Reference proteome</keyword>
<dbReference type="InterPro" id="IPR037066">
    <property type="entry name" value="Plug_dom_sf"/>
</dbReference>
<keyword evidence="3" id="KW-1134">Transmembrane beta strand</keyword>